<accession>A0ABP0JNV4</accession>
<dbReference type="Proteomes" id="UP001642464">
    <property type="component" value="Unassembled WGS sequence"/>
</dbReference>
<evidence type="ECO:0000313" key="2">
    <source>
        <dbReference type="EMBL" id="CAK9015950.1"/>
    </source>
</evidence>
<gene>
    <name evidence="2" type="ORF">SCF082_LOCUS12977</name>
</gene>
<evidence type="ECO:0000313" key="3">
    <source>
        <dbReference type="Proteomes" id="UP001642464"/>
    </source>
</evidence>
<sequence length="683" mass="76701">MDYHLRPIGKTCAATGEPLIPGTRCFSVLCEKSGELVRLDYSEQAWEGPPKGSLGHWQCFVPEDKSERPREFDAESMLGYFEQLVEDANPAQEKLCYVLALYLLQKRRLRLDGSRVEEGAEWLQLHGSGGEGPYEVRDQQLSQEEIQTLQSALTQQLETERAIQTMSILGCLSMLMTGCSLPTWIHPQPCVFTPDVSKEELVAHINRNIVGTDQTSGLISWRTSTAHLAVTGIPIRLPASIAVEAPRRFRIRVSNPMSGGQELDMGANDERFWVWSKDSPQVVTASHEDLPLAMQYLQMPVPIRPDWLMEVFGVIPIDPAQFQLAPVAPGSPEVDLISHQRGPNGVPVQRVIRVNTCRGTISQHLLRDSSGHLIARAVLDKYTLSPHGITMPQVVHLDWPEADVEMTIQMGQVEVNPPGLSQNTVLWQVPRFPGTRTLDVGLAARKAMTNGVAPAGMSPSARSPEMEPPGRVWLHSFEEKSAERPQRPPPPGALPNWATENTSLKPVNLPRPLRPQTSRRQSILQEHGDRHRFEVDIAHKLTIDAIDADVDHHRARLDHLRRDCPRPTDRRDHDVSLTDDLGQILRAAVRNRHGRIRIRALLDEHHRHGLADDLAPSDDHRVTSLRFDTARLQKMQAPMRRTGEKPGTPLSHQPDVLGVEAVDIFPGRNRIENRLLIDLRRER</sequence>
<reference evidence="2 3" key="1">
    <citation type="submission" date="2024-02" db="EMBL/GenBank/DDBJ databases">
        <authorList>
            <person name="Chen Y."/>
            <person name="Shah S."/>
            <person name="Dougan E. K."/>
            <person name="Thang M."/>
            <person name="Chan C."/>
        </authorList>
    </citation>
    <scope>NUCLEOTIDE SEQUENCE [LARGE SCALE GENOMIC DNA]</scope>
</reference>
<protein>
    <recommendedName>
        <fullName evidence="4">Anaphase-promoting complex subunit 1</fullName>
    </recommendedName>
</protein>
<evidence type="ECO:0008006" key="4">
    <source>
        <dbReference type="Google" id="ProtNLM"/>
    </source>
</evidence>
<feature type="compositionally biased region" description="Polar residues" evidence="1">
    <location>
        <begin position="515"/>
        <end position="524"/>
    </location>
</feature>
<feature type="region of interest" description="Disordered" evidence="1">
    <location>
        <begin position="479"/>
        <end position="527"/>
    </location>
</feature>
<evidence type="ECO:0000256" key="1">
    <source>
        <dbReference type="SAM" id="MobiDB-lite"/>
    </source>
</evidence>
<keyword evidence="3" id="KW-1185">Reference proteome</keyword>
<comment type="caution">
    <text evidence="2">The sequence shown here is derived from an EMBL/GenBank/DDBJ whole genome shotgun (WGS) entry which is preliminary data.</text>
</comment>
<proteinExistence type="predicted"/>
<organism evidence="2 3">
    <name type="scientific">Durusdinium trenchii</name>
    <dbReference type="NCBI Taxonomy" id="1381693"/>
    <lineage>
        <taxon>Eukaryota</taxon>
        <taxon>Sar</taxon>
        <taxon>Alveolata</taxon>
        <taxon>Dinophyceae</taxon>
        <taxon>Suessiales</taxon>
        <taxon>Symbiodiniaceae</taxon>
        <taxon>Durusdinium</taxon>
    </lineage>
</organism>
<name>A0ABP0JNV4_9DINO</name>
<feature type="non-terminal residue" evidence="2">
    <location>
        <position position="683"/>
    </location>
</feature>
<dbReference type="EMBL" id="CAXAMM010007981">
    <property type="protein sequence ID" value="CAK9015950.1"/>
    <property type="molecule type" value="Genomic_DNA"/>
</dbReference>